<dbReference type="AlphaFoldDB" id="G7YTK2"/>
<feature type="coiled-coil region" evidence="1">
    <location>
        <begin position="192"/>
        <end position="219"/>
    </location>
</feature>
<keyword evidence="3" id="KW-1185">Reference proteome</keyword>
<reference evidence="2" key="1">
    <citation type="journal article" date="2011" name="Genome Biol.">
        <title>The draft genome of the carcinogenic human liver fluke Clonorchis sinensis.</title>
        <authorList>
            <person name="Wang X."/>
            <person name="Chen W."/>
            <person name="Huang Y."/>
            <person name="Sun J."/>
            <person name="Men J."/>
            <person name="Liu H."/>
            <person name="Luo F."/>
            <person name="Guo L."/>
            <person name="Lv X."/>
            <person name="Deng C."/>
            <person name="Zhou C."/>
            <person name="Fan Y."/>
            <person name="Li X."/>
            <person name="Huang L."/>
            <person name="Hu Y."/>
            <person name="Liang C."/>
            <person name="Hu X."/>
            <person name="Xu J."/>
            <person name="Yu X."/>
        </authorList>
    </citation>
    <scope>NUCLEOTIDE SEQUENCE [LARGE SCALE GENOMIC DNA]</scope>
    <source>
        <strain evidence="2">Henan</strain>
    </source>
</reference>
<protein>
    <submittedName>
        <fullName evidence="2">Laminin subunit gamma-1</fullName>
    </submittedName>
</protein>
<gene>
    <name evidence="2" type="ORF">CLF_110502</name>
</gene>
<evidence type="ECO:0000313" key="3">
    <source>
        <dbReference type="Proteomes" id="UP000008909"/>
    </source>
</evidence>
<organism evidence="2 3">
    <name type="scientific">Clonorchis sinensis</name>
    <name type="common">Chinese liver fluke</name>
    <dbReference type="NCBI Taxonomy" id="79923"/>
    <lineage>
        <taxon>Eukaryota</taxon>
        <taxon>Metazoa</taxon>
        <taxon>Spiralia</taxon>
        <taxon>Lophotrochozoa</taxon>
        <taxon>Platyhelminthes</taxon>
        <taxon>Trematoda</taxon>
        <taxon>Digenea</taxon>
        <taxon>Opisthorchiida</taxon>
        <taxon>Opisthorchiata</taxon>
        <taxon>Opisthorchiidae</taxon>
        <taxon>Clonorchis</taxon>
    </lineage>
</organism>
<dbReference type="Proteomes" id="UP000008909">
    <property type="component" value="Unassembled WGS sequence"/>
</dbReference>
<feature type="coiled-coil region" evidence="1">
    <location>
        <begin position="84"/>
        <end position="146"/>
    </location>
</feature>
<sequence length="507" mass="57660">MDEVVTKSYACSETDLDAGLEKLRNEVNTRLPSLLDNEVVDVLNKLKQSAESSLNDPVLTSEARMATATAETLKKHSDRLHQTAQQYGERVINATERISEAERAIKESKNLVLSSKQKSETFTAKHNELTKNIDTTNEQLKKASDLVYQTKSKIENIPDLRKEVRLLEGVMARWEEAKNTSKQLQAKMNLTAAELENTVDRFRQMNHQLRQAMNEQQARFKNVEPQFKQLQMLLDRVTKAQNVSWNAVQNARDKLEKLKNFEDHISTTKSRVPEALAKREDLIKRLTAVEGSVQDLKTQAEQELLVAAALKNRTDKLQAVLHTLDEKIDQSTNHSEANRDRLREMQRQHDEQILPEVKEATQAVEELDEQATTVIDAVTVTQGEVKKMMENAADMLQRMKKLKAQLTESAGGASTVPVNGEDAATRFAKLKTSFEELRITDRLEQLRRLNESRSIEIAFMRKELGEFKAHYQHLVVVNGLLPTKDLNCFYSGKEIEGDTPAVRTSRT</sequence>
<reference key="2">
    <citation type="submission" date="2011-10" db="EMBL/GenBank/DDBJ databases">
        <title>The genome and transcriptome sequence of Clonorchis sinensis provide insights into the carcinogenic liver fluke.</title>
        <authorList>
            <person name="Wang X."/>
            <person name="Huang Y."/>
            <person name="Chen W."/>
            <person name="Liu H."/>
            <person name="Guo L."/>
            <person name="Chen Y."/>
            <person name="Luo F."/>
            <person name="Zhou W."/>
            <person name="Sun J."/>
            <person name="Mao Q."/>
            <person name="Liang P."/>
            <person name="Zhou C."/>
            <person name="Tian Y."/>
            <person name="Men J."/>
            <person name="Lv X."/>
            <person name="Huang L."/>
            <person name="Zhou J."/>
            <person name="Hu Y."/>
            <person name="Li R."/>
            <person name="Zhang F."/>
            <person name="Lei H."/>
            <person name="Li X."/>
            <person name="Hu X."/>
            <person name="Liang C."/>
            <person name="Xu J."/>
            <person name="Wu Z."/>
            <person name="Yu X."/>
        </authorList>
    </citation>
    <scope>NUCLEOTIDE SEQUENCE</scope>
    <source>
        <strain>Henan</strain>
    </source>
</reference>
<accession>G7YTK2</accession>
<evidence type="ECO:0000256" key="1">
    <source>
        <dbReference type="SAM" id="Coils"/>
    </source>
</evidence>
<evidence type="ECO:0000313" key="2">
    <source>
        <dbReference type="EMBL" id="GAA56282.1"/>
    </source>
</evidence>
<proteinExistence type="predicted"/>
<keyword evidence="1" id="KW-0175">Coiled coil</keyword>
<feature type="coiled-coil region" evidence="1">
    <location>
        <begin position="279"/>
        <end position="327"/>
    </location>
</feature>
<name>G7YTK2_CLOSI</name>
<dbReference type="EMBL" id="DF144207">
    <property type="protein sequence ID" value="GAA56282.1"/>
    <property type="molecule type" value="Genomic_DNA"/>
</dbReference>